<keyword evidence="3" id="KW-1185">Reference proteome</keyword>
<feature type="coiled-coil region" evidence="1">
    <location>
        <begin position="50"/>
        <end position="133"/>
    </location>
</feature>
<dbReference type="AlphaFoldDB" id="A0A8S1M6T2"/>
<evidence type="ECO:0000256" key="1">
    <source>
        <dbReference type="SAM" id="Coils"/>
    </source>
</evidence>
<organism evidence="2 3">
    <name type="scientific">Paramecium primaurelia</name>
    <dbReference type="NCBI Taxonomy" id="5886"/>
    <lineage>
        <taxon>Eukaryota</taxon>
        <taxon>Sar</taxon>
        <taxon>Alveolata</taxon>
        <taxon>Ciliophora</taxon>
        <taxon>Intramacronucleata</taxon>
        <taxon>Oligohymenophorea</taxon>
        <taxon>Peniculida</taxon>
        <taxon>Parameciidae</taxon>
        <taxon>Paramecium</taxon>
    </lineage>
</organism>
<reference evidence="2" key="1">
    <citation type="submission" date="2021-01" db="EMBL/GenBank/DDBJ databases">
        <authorList>
            <consortium name="Genoscope - CEA"/>
            <person name="William W."/>
        </authorList>
    </citation>
    <scope>NUCLEOTIDE SEQUENCE</scope>
</reference>
<dbReference type="OMA" id="HIHVEQR"/>
<dbReference type="EMBL" id="CAJJDM010000055">
    <property type="protein sequence ID" value="CAD8075817.1"/>
    <property type="molecule type" value="Genomic_DNA"/>
</dbReference>
<dbReference type="Proteomes" id="UP000688137">
    <property type="component" value="Unassembled WGS sequence"/>
</dbReference>
<keyword evidence="1" id="KW-0175">Coiled coil</keyword>
<name>A0A8S1M6T2_PARPR</name>
<accession>A0A8S1M6T2</accession>
<protein>
    <submittedName>
        <fullName evidence="2">Uncharacterized protein</fullName>
    </submittedName>
</protein>
<comment type="caution">
    <text evidence="2">The sequence shown here is derived from an EMBL/GenBank/DDBJ whole genome shotgun (WGS) entry which is preliminary data.</text>
</comment>
<gene>
    <name evidence="2" type="ORF">PPRIM_AZ9-3.1.T0550090</name>
</gene>
<evidence type="ECO:0000313" key="3">
    <source>
        <dbReference type="Proteomes" id="UP000688137"/>
    </source>
</evidence>
<proteinExistence type="predicted"/>
<evidence type="ECO:0000313" key="2">
    <source>
        <dbReference type="EMBL" id="CAD8075817.1"/>
    </source>
</evidence>
<sequence length="215" mass="25692">MNQLNCDLKSQIIEYFEELQNKLNQVGYSDIRVILPDDISVAFKYITRILDQFIELHQEITEQYELLEQSLQKNESENRYHIHVEQRLKIHCDSLQENLTQKDEQCRILQMKIDLQERQIIQLKKEIDVASRRRIETDKSVTDTQSRQYLMINGIPSQQTIKQIIKPKTRLQTESIDVNKVRSISSLDYNNFSILIRRNDERKKRSSTIQINKKK</sequence>